<comment type="caution">
    <text evidence="1">The sequence shown here is derived from an EMBL/GenBank/DDBJ whole genome shotgun (WGS) entry which is preliminary data.</text>
</comment>
<organism evidence="1">
    <name type="scientific">marine sediment metagenome</name>
    <dbReference type="NCBI Taxonomy" id="412755"/>
    <lineage>
        <taxon>unclassified sequences</taxon>
        <taxon>metagenomes</taxon>
        <taxon>ecological metagenomes</taxon>
    </lineage>
</organism>
<reference evidence="1" key="1">
    <citation type="journal article" date="2015" name="Nature">
        <title>Complex archaea that bridge the gap between prokaryotes and eukaryotes.</title>
        <authorList>
            <person name="Spang A."/>
            <person name="Saw J.H."/>
            <person name="Jorgensen S.L."/>
            <person name="Zaremba-Niedzwiedzka K."/>
            <person name="Martijn J."/>
            <person name="Lind A.E."/>
            <person name="van Eijk R."/>
            <person name="Schleper C."/>
            <person name="Guy L."/>
            <person name="Ettema T.J."/>
        </authorList>
    </citation>
    <scope>NUCLEOTIDE SEQUENCE</scope>
</reference>
<name>A0A0F8ZKU2_9ZZZZ</name>
<sequence length="213" mass="24671">RQHHFAVDPLGVIKTDLPCRLFRNHRNIKFFGVVHEHPEKKINDGVGHAMVIEDVDIAHEGYTTDVIRHGRFNRNIDLMLRDREKYPDRKLGKFLWMRDISQMCAHELRLNGGKISPEMKVRAQKGIQIWEELLEEGELRMISDGMTFYGLLVSVLGKGFDCSFSIDIASVPGVVDVNRVIPITAKFASQDHLMKLLRKVVDERTKHYESKYF</sequence>
<dbReference type="AlphaFoldDB" id="A0A0F8ZKU2"/>
<dbReference type="EMBL" id="LAZR01047357">
    <property type="protein sequence ID" value="KKK94412.1"/>
    <property type="molecule type" value="Genomic_DNA"/>
</dbReference>
<proteinExistence type="predicted"/>
<feature type="non-terminal residue" evidence="1">
    <location>
        <position position="1"/>
    </location>
</feature>
<accession>A0A0F8ZKU2</accession>
<protein>
    <submittedName>
        <fullName evidence="1">Uncharacterized protein</fullName>
    </submittedName>
</protein>
<evidence type="ECO:0000313" key="1">
    <source>
        <dbReference type="EMBL" id="KKK94412.1"/>
    </source>
</evidence>
<gene>
    <name evidence="1" type="ORF">LCGC14_2683140</name>
</gene>